<dbReference type="PATRIC" id="fig|1581420.6.peg.1136"/>
<reference evidence="3 4" key="1">
    <citation type="submission" date="2015-04" db="EMBL/GenBank/DDBJ databases">
        <title>The draft genome sequence of Erythrobacter luteus KA37.</title>
        <authorList>
            <person name="Zhuang L."/>
            <person name="Liu Y."/>
            <person name="Shao Z."/>
        </authorList>
    </citation>
    <scope>NUCLEOTIDE SEQUENCE [LARGE SCALE GENOMIC DNA]</scope>
    <source>
        <strain evidence="3 4">KA37</strain>
    </source>
</reference>
<dbReference type="Pfam" id="PF01497">
    <property type="entry name" value="Peripla_BP_2"/>
    <property type="match status" value="1"/>
</dbReference>
<dbReference type="CDD" id="cd00636">
    <property type="entry name" value="TroA-like"/>
    <property type="match status" value="1"/>
</dbReference>
<dbReference type="AlphaFoldDB" id="A0A0G9MZI2"/>
<gene>
    <name evidence="3" type="ORF">AAW00_05640</name>
</gene>
<dbReference type="STRING" id="1581420.AAW00_05640"/>
<keyword evidence="4" id="KW-1185">Reference proteome</keyword>
<dbReference type="InterPro" id="IPR054828">
    <property type="entry name" value="Vit_B12_bind_prot"/>
</dbReference>
<dbReference type="EMBL" id="LBHB01000001">
    <property type="protein sequence ID" value="KLE36136.1"/>
    <property type="molecule type" value="Genomic_DNA"/>
</dbReference>
<feature type="domain" description="Fe/B12 periplasmic-binding" evidence="2">
    <location>
        <begin position="23"/>
        <end position="218"/>
    </location>
</feature>
<dbReference type="InterPro" id="IPR002491">
    <property type="entry name" value="ABC_transptr_periplasmic_BD"/>
</dbReference>
<evidence type="ECO:0000256" key="1">
    <source>
        <dbReference type="ARBA" id="ARBA00022729"/>
    </source>
</evidence>
<dbReference type="SUPFAM" id="SSF53807">
    <property type="entry name" value="Helical backbone' metal receptor"/>
    <property type="match status" value="1"/>
</dbReference>
<evidence type="ECO:0000313" key="3">
    <source>
        <dbReference type="EMBL" id="KLE36136.1"/>
    </source>
</evidence>
<name>A0A0G9MZI2_9SPHN</name>
<comment type="caution">
    <text evidence="3">The sequence shown here is derived from an EMBL/GenBank/DDBJ whole genome shotgun (WGS) entry which is preliminary data.</text>
</comment>
<dbReference type="OrthoDB" id="1632039at2"/>
<proteinExistence type="predicted"/>
<dbReference type="Gene3D" id="3.40.50.1980">
    <property type="entry name" value="Nitrogenase molybdenum iron protein domain"/>
    <property type="match status" value="2"/>
</dbReference>
<protein>
    <recommendedName>
        <fullName evidence="2">Fe/B12 periplasmic-binding domain-containing protein</fullName>
    </recommendedName>
</protein>
<evidence type="ECO:0000259" key="2">
    <source>
        <dbReference type="Pfam" id="PF01497"/>
    </source>
</evidence>
<dbReference type="Proteomes" id="UP000053464">
    <property type="component" value="Unassembled WGS sequence"/>
</dbReference>
<dbReference type="NCBIfam" id="NF038402">
    <property type="entry name" value="TroA_like"/>
    <property type="match status" value="1"/>
</dbReference>
<organism evidence="3 4">
    <name type="scientific">Aurantiacibacter luteus</name>
    <dbReference type="NCBI Taxonomy" id="1581420"/>
    <lineage>
        <taxon>Bacteria</taxon>
        <taxon>Pseudomonadati</taxon>
        <taxon>Pseudomonadota</taxon>
        <taxon>Alphaproteobacteria</taxon>
        <taxon>Sphingomonadales</taxon>
        <taxon>Erythrobacteraceae</taxon>
        <taxon>Aurantiacibacter</taxon>
    </lineage>
</organism>
<keyword evidence="1" id="KW-0732">Signal</keyword>
<evidence type="ECO:0000313" key="4">
    <source>
        <dbReference type="Proteomes" id="UP000053464"/>
    </source>
</evidence>
<sequence>MLLLGGCAASPSAPLADIARPTIVSLNPCADAVLAEVAAPGQLLAISHWSKDPETSSMEPAAAARFDATGGTAEEVIALGPDVVVGDTFMAPTLRDALERAGIRVETVGIVADLPAAEAQVRQLAGVAGDEARGEAMVRRMDRAWNAPPPADAPLDVLVWQDGGIVPGEETLIAAMLTRTGFRLHSAARGLGQGAYLPLEEVLADPPALVLTTGDERMLTHPVLGQVPGLAYAQLDGNLLYCGGPTIPRALARLREIRREAA</sequence>
<accession>A0A0G9MZI2</accession>